<dbReference type="PANTHER" id="PTHR42940">
    <property type="entry name" value="ALCOHOL DEHYDROGENASE 1-RELATED"/>
    <property type="match status" value="1"/>
</dbReference>
<dbReference type="SUPFAM" id="SSF50129">
    <property type="entry name" value="GroES-like"/>
    <property type="match status" value="1"/>
</dbReference>
<comment type="cofactor">
    <cofactor evidence="1">
        <name>Zn(2+)</name>
        <dbReference type="ChEBI" id="CHEBI:29105"/>
    </cofactor>
</comment>
<keyword evidence="4" id="KW-0862">Zinc</keyword>
<dbReference type="InterPro" id="IPR002328">
    <property type="entry name" value="ADH_Zn_CS"/>
</dbReference>
<dbReference type="Gene3D" id="3.90.180.10">
    <property type="entry name" value="Medium-chain alcohol dehydrogenases, catalytic domain"/>
    <property type="match status" value="1"/>
</dbReference>
<evidence type="ECO:0000313" key="8">
    <source>
        <dbReference type="EMBL" id="WPR90350.1"/>
    </source>
</evidence>
<dbReference type="EC" id="1.1.1.1" evidence="2"/>
<sequence>MKTTPAPLSRFSARLEPAATAMVWWEPGRRLEPMAVLEVPLRPGDSLVTVELSTICRSDLAMIHGDLSASAPLVLGHESVGRVVTAGSEAVDVDGEPLRCGDRVVWSIAAPCGACADCARGAWHDCLSAREYGHERVRAGWELSGAFATHIHLRAGTDIVKSDAAVPAVLLAPLGCNVAAGRPALPGTEPASDLRSAVRQVERAWRHLPSRELTAATLPLSRVDEALALAETDDRARVGVDPRS</sequence>
<evidence type="ECO:0000256" key="2">
    <source>
        <dbReference type="ARBA" id="ARBA00013190"/>
    </source>
</evidence>
<evidence type="ECO:0000259" key="7">
    <source>
        <dbReference type="Pfam" id="PF08240"/>
    </source>
</evidence>
<keyword evidence="6" id="KW-0520">NAD</keyword>
<evidence type="ECO:0000256" key="4">
    <source>
        <dbReference type="ARBA" id="ARBA00022833"/>
    </source>
</evidence>
<gene>
    <name evidence="8" type="ORF">SM116_03410</name>
</gene>
<dbReference type="EMBL" id="CP139368">
    <property type="protein sequence ID" value="WPR90350.1"/>
    <property type="molecule type" value="Genomic_DNA"/>
</dbReference>
<evidence type="ECO:0000256" key="6">
    <source>
        <dbReference type="ARBA" id="ARBA00023027"/>
    </source>
</evidence>
<name>A0ABZ0SQ81_9MICO</name>
<evidence type="ECO:0000256" key="5">
    <source>
        <dbReference type="ARBA" id="ARBA00023002"/>
    </source>
</evidence>
<dbReference type="InterPro" id="IPR013154">
    <property type="entry name" value="ADH-like_N"/>
</dbReference>
<dbReference type="Pfam" id="PF08240">
    <property type="entry name" value="ADH_N"/>
    <property type="match status" value="1"/>
</dbReference>
<evidence type="ECO:0000256" key="3">
    <source>
        <dbReference type="ARBA" id="ARBA00022723"/>
    </source>
</evidence>
<dbReference type="PANTHER" id="PTHR42940:SF3">
    <property type="entry name" value="ALCOHOL DEHYDROGENASE 1-RELATED"/>
    <property type="match status" value="1"/>
</dbReference>
<reference evidence="8 9" key="1">
    <citation type="submission" date="2023-11" db="EMBL/GenBank/DDBJ databases">
        <title>Genome sequence of Microbacterium rhizosphaerae KACC 19337.</title>
        <authorList>
            <person name="Choi H."/>
            <person name="Kim S."/>
            <person name="Kim Y."/>
            <person name="Kwon S.-W."/>
            <person name="Heo J."/>
        </authorList>
    </citation>
    <scope>NUCLEOTIDE SEQUENCE [LARGE SCALE GENOMIC DNA]</scope>
    <source>
        <strain evidence="8 9">KACC 19337</strain>
    </source>
</reference>
<dbReference type="RefSeq" id="WP_320943062.1">
    <property type="nucleotide sequence ID" value="NZ_BAABEU010000011.1"/>
</dbReference>
<keyword evidence="3" id="KW-0479">Metal-binding</keyword>
<keyword evidence="9" id="KW-1185">Reference proteome</keyword>
<accession>A0ABZ0SQ81</accession>
<organism evidence="8 9">
    <name type="scientific">Microbacterium rhizosphaerae</name>
    <dbReference type="NCBI Taxonomy" id="1678237"/>
    <lineage>
        <taxon>Bacteria</taxon>
        <taxon>Bacillati</taxon>
        <taxon>Actinomycetota</taxon>
        <taxon>Actinomycetes</taxon>
        <taxon>Micrococcales</taxon>
        <taxon>Microbacteriaceae</taxon>
        <taxon>Microbacterium</taxon>
    </lineage>
</organism>
<dbReference type="InterPro" id="IPR011032">
    <property type="entry name" value="GroES-like_sf"/>
</dbReference>
<evidence type="ECO:0000256" key="1">
    <source>
        <dbReference type="ARBA" id="ARBA00001947"/>
    </source>
</evidence>
<proteinExistence type="predicted"/>
<protein>
    <recommendedName>
        <fullName evidence="2">alcohol dehydrogenase</fullName>
        <ecNumber evidence="2">1.1.1.1</ecNumber>
    </recommendedName>
</protein>
<evidence type="ECO:0000313" key="9">
    <source>
        <dbReference type="Proteomes" id="UP001323798"/>
    </source>
</evidence>
<feature type="domain" description="Alcohol dehydrogenase-like N-terminal" evidence="7">
    <location>
        <begin position="43"/>
        <end position="156"/>
    </location>
</feature>
<dbReference type="Proteomes" id="UP001323798">
    <property type="component" value="Chromosome"/>
</dbReference>
<keyword evidence="5" id="KW-0560">Oxidoreductase</keyword>
<dbReference type="PROSITE" id="PS00059">
    <property type="entry name" value="ADH_ZINC"/>
    <property type="match status" value="1"/>
</dbReference>